<comment type="caution">
    <text evidence="3">The sequence shown here is derived from an EMBL/GenBank/DDBJ whole genome shotgun (WGS) entry which is preliminary data.</text>
</comment>
<gene>
    <name evidence="3" type="ORF">MENT_LOCUS9952</name>
</gene>
<dbReference type="EMBL" id="CAJEWN010000045">
    <property type="protein sequence ID" value="CAD2150210.1"/>
    <property type="molecule type" value="Genomic_DNA"/>
</dbReference>
<feature type="region of interest" description="Disordered" evidence="1">
    <location>
        <begin position="198"/>
        <end position="232"/>
    </location>
</feature>
<proteinExistence type="predicted"/>
<feature type="signal peptide" evidence="2">
    <location>
        <begin position="1"/>
        <end position="17"/>
    </location>
</feature>
<dbReference type="Gene3D" id="2.40.128.20">
    <property type="match status" value="1"/>
</dbReference>
<sequence>MKKLFFIFIYLFLLINGQEISKENNYNLNPSFILDEPPQNIISNTKIRPYRRFILDEKPSRFAQQNYGTEMANWRREIKKNQNNNLQFNNNNNLLGNNLLFRKPLLNYFSLEASPEKVFKEMTGMDLRSILGPVADHLVQTTTPFSYTRPIMKNKFVDYGILSLDNFLNGRFRSMQRIPYLLEKEKMLKLRNNETINKQIHEKEHEEEEIEGSGEEDKEEEEKQIENKNNTLKELNSSIKGIPKTKPFIPKIPLLNFNNNEKDELINTKINKNKEENKINEIMENNDNNNLINMEEYQYGAKPNMQQGILNTLLDFFGVKYLQGSELDKVLTDWIMENTPKYISKSDKRAGINTSSYDVLRGLLSQPVLPLCSSPPQLIEHFNLDAFMGQWFEVMYSRPLISAPLECTTFSFRPIFKTNRTDRIGSLFEIVKFSIPPIKNLNNLQKPKIISGHAILSRPGQIILKNTNEPEEINVNILDAGYSNEEKRYDWAILGINCNYPIKVIARDPITFNQKYSQLAMHILEKKGLINKVSQILKFVTNTYPDSCKIPTNLFI</sequence>
<accession>A0A6V7U9J6</accession>
<evidence type="ECO:0000313" key="4">
    <source>
        <dbReference type="Proteomes" id="UP000580250"/>
    </source>
</evidence>
<evidence type="ECO:0000256" key="1">
    <source>
        <dbReference type="SAM" id="MobiDB-lite"/>
    </source>
</evidence>
<organism evidence="3 4">
    <name type="scientific">Meloidogyne enterolobii</name>
    <name type="common">Root-knot nematode worm</name>
    <name type="synonym">Meloidogyne mayaguensis</name>
    <dbReference type="NCBI Taxonomy" id="390850"/>
    <lineage>
        <taxon>Eukaryota</taxon>
        <taxon>Metazoa</taxon>
        <taxon>Ecdysozoa</taxon>
        <taxon>Nematoda</taxon>
        <taxon>Chromadorea</taxon>
        <taxon>Rhabditida</taxon>
        <taxon>Tylenchina</taxon>
        <taxon>Tylenchomorpha</taxon>
        <taxon>Tylenchoidea</taxon>
        <taxon>Meloidogynidae</taxon>
        <taxon>Meloidogyninae</taxon>
        <taxon>Meloidogyne</taxon>
    </lineage>
</organism>
<dbReference type="AlphaFoldDB" id="A0A6V7U9J6"/>
<dbReference type="SUPFAM" id="SSF50814">
    <property type="entry name" value="Lipocalins"/>
    <property type="match status" value="1"/>
</dbReference>
<dbReference type="PANTHER" id="PTHR37437:SF4">
    <property type="entry name" value="LIPOCALIN-RELATED PROTEIN"/>
    <property type="match status" value="1"/>
</dbReference>
<dbReference type="InterPro" id="IPR012674">
    <property type="entry name" value="Calycin"/>
</dbReference>
<name>A0A6V7U9J6_MELEN</name>
<keyword evidence="2" id="KW-0732">Signal</keyword>
<evidence type="ECO:0000256" key="2">
    <source>
        <dbReference type="SAM" id="SignalP"/>
    </source>
</evidence>
<protein>
    <submittedName>
        <fullName evidence="3">Uncharacterized protein</fullName>
    </submittedName>
</protein>
<feature type="chain" id="PRO_5028241645" evidence="2">
    <location>
        <begin position="18"/>
        <end position="556"/>
    </location>
</feature>
<reference evidence="3 4" key="1">
    <citation type="submission" date="2020-08" db="EMBL/GenBank/DDBJ databases">
        <authorList>
            <person name="Koutsovoulos G."/>
            <person name="Danchin GJ E."/>
        </authorList>
    </citation>
    <scope>NUCLEOTIDE SEQUENCE [LARGE SCALE GENOMIC DNA]</scope>
</reference>
<dbReference type="Proteomes" id="UP000580250">
    <property type="component" value="Unassembled WGS sequence"/>
</dbReference>
<dbReference type="OrthoDB" id="565904at2759"/>
<dbReference type="PANTHER" id="PTHR37437">
    <property type="entry name" value="LIPOCALIN-RELATED PROTEIN-RELATED"/>
    <property type="match status" value="1"/>
</dbReference>
<feature type="compositionally biased region" description="Acidic residues" evidence="1">
    <location>
        <begin position="205"/>
        <end position="223"/>
    </location>
</feature>
<evidence type="ECO:0000313" key="3">
    <source>
        <dbReference type="EMBL" id="CAD2150210.1"/>
    </source>
</evidence>